<evidence type="ECO:0000313" key="3">
    <source>
        <dbReference type="Proteomes" id="UP000024837"/>
    </source>
</evidence>
<dbReference type="Proteomes" id="UP000024837">
    <property type="component" value="Unassembled WGS sequence"/>
</dbReference>
<feature type="compositionally biased region" description="Polar residues" evidence="1">
    <location>
        <begin position="573"/>
        <end position="584"/>
    </location>
</feature>
<feature type="compositionally biased region" description="Acidic residues" evidence="1">
    <location>
        <begin position="49"/>
        <end position="60"/>
    </location>
</feature>
<evidence type="ECO:0000313" key="2">
    <source>
        <dbReference type="EMBL" id="EWC47161.1"/>
    </source>
</evidence>
<keyword evidence="3" id="KW-1185">Reference proteome</keyword>
<organism evidence="2 3">
    <name type="scientific">Drechslerella stenobrocha 248</name>
    <dbReference type="NCBI Taxonomy" id="1043628"/>
    <lineage>
        <taxon>Eukaryota</taxon>
        <taxon>Fungi</taxon>
        <taxon>Dikarya</taxon>
        <taxon>Ascomycota</taxon>
        <taxon>Pezizomycotina</taxon>
        <taxon>Orbiliomycetes</taxon>
        <taxon>Orbiliales</taxon>
        <taxon>Orbiliaceae</taxon>
        <taxon>Drechslerella</taxon>
    </lineage>
</organism>
<reference evidence="2 3" key="1">
    <citation type="submission" date="2013-05" db="EMBL/GenBank/DDBJ databases">
        <title>Drechslerella stenobrocha genome reveals carnivorous origination and mechanical trapping mechanism of predatory fungi.</title>
        <authorList>
            <person name="Liu X."/>
            <person name="Zhang W."/>
            <person name="Liu K."/>
        </authorList>
    </citation>
    <scope>NUCLEOTIDE SEQUENCE [LARGE SCALE GENOMIC DNA]</scope>
    <source>
        <strain evidence="2 3">248</strain>
    </source>
</reference>
<sequence length="620" mass="67140">MFRASQSGMAPCWGRIKITGMTTNCELDKSRSYTHTRQPQADFKKGGLTDDDPIAIEPDTEGSGHIKQQPGADRPLAVRTSRCHRLAPDGSRKCKCKRKPAQRVQLIQSRLAKRVDGDEATDTNDLDGEWQAAIERGEREANNVPYAIPQALYVRFDGMHLRVDPGARAANTANLDDIDDFGINNIDGFENMGSADNDPPSYRYARMSDSSSLATDMGEDPNVFWAFVSRVQGHIILNWSSQIVEQDNFGPWLFALWRACSRAPPEQDNIEILISNGLENPAETGPLPLLKLITISFIESKETLAVLSRVAAENPGLEVFAYEDTDDKDGAFGDTTYEGFHLQTKLATSPAGLEALYALLGTNEINAVSKMLTTYRRALNNAAISGIYFGLRETIHTHDVVAANIYLTLETPGSAEGSIPTASPFSINRAISNTWAVQCGNTPLSIVMFSVLMPAGREFANPLLKKAGVQGPGAEAGDMSWPQYELGASGSSNPPGGAAETVEAQDSDMEDYDQPGGGLFDSDSEGNGVETGESQDIDMDDYDEPSGPSDSTETGQAQDLNMDHFYDEPAGPSGSNAQGDNTGTGEARNFDIGYSAEPGESSSRAELAREFWNSRRSTIN</sequence>
<proteinExistence type="predicted"/>
<dbReference type="EMBL" id="KI966412">
    <property type="protein sequence ID" value="EWC47161.1"/>
    <property type="molecule type" value="Genomic_DNA"/>
</dbReference>
<feature type="compositionally biased region" description="Low complexity" evidence="1">
    <location>
        <begin position="487"/>
        <end position="499"/>
    </location>
</feature>
<feature type="compositionally biased region" description="Acidic residues" evidence="1">
    <location>
        <begin position="503"/>
        <end position="513"/>
    </location>
</feature>
<feature type="region of interest" description="Disordered" evidence="1">
    <location>
        <begin position="469"/>
        <end position="620"/>
    </location>
</feature>
<accession>W7HSV3</accession>
<feature type="region of interest" description="Disordered" evidence="1">
    <location>
        <begin position="31"/>
        <end position="77"/>
    </location>
</feature>
<name>W7HSV3_9PEZI</name>
<dbReference type="HOGENOM" id="CLU_440770_0_0_1"/>
<feature type="compositionally biased region" description="Acidic residues" evidence="1">
    <location>
        <begin position="533"/>
        <end position="544"/>
    </location>
</feature>
<evidence type="ECO:0000256" key="1">
    <source>
        <dbReference type="SAM" id="MobiDB-lite"/>
    </source>
</evidence>
<feature type="compositionally biased region" description="Polar residues" evidence="1">
    <location>
        <begin position="548"/>
        <end position="559"/>
    </location>
</feature>
<gene>
    <name evidence="2" type="ORF">DRE_03530</name>
</gene>
<dbReference type="AlphaFoldDB" id="W7HSV3"/>
<protein>
    <submittedName>
        <fullName evidence="2">Uncharacterized protein</fullName>
    </submittedName>
</protein>